<name>A0A9D2G5V5_9FIRM</name>
<dbReference type="NCBIfam" id="TIGR01439">
    <property type="entry name" value="lp_hng_hel_AbrB"/>
    <property type="match status" value="1"/>
</dbReference>
<dbReference type="AlphaFoldDB" id="A0A9D2G5V5"/>
<feature type="domain" description="SpoVT-AbrB" evidence="2">
    <location>
        <begin position="10"/>
        <end position="56"/>
    </location>
</feature>
<dbReference type="EMBL" id="DXBB01000063">
    <property type="protein sequence ID" value="HIZ72796.1"/>
    <property type="molecule type" value="Genomic_DNA"/>
</dbReference>
<reference evidence="3" key="1">
    <citation type="journal article" date="2021" name="PeerJ">
        <title>Extensive microbial diversity within the chicken gut microbiome revealed by metagenomics and culture.</title>
        <authorList>
            <person name="Gilroy R."/>
            <person name="Ravi A."/>
            <person name="Getino M."/>
            <person name="Pursley I."/>
            <person name="Horton D.L."/>
            <person name="Alikhan N.F."/>
            <person name="Baker D."/>
            <person name="Gharbi K."/>
            <person name="Hall N."/>
            <person name="Watson M."/>
            <person name="Adriaenssens E.M."/>
            <person name="Foster-Nyarko E."/>
            <person name="Jarju S."/>
            <person name="Secka A."/>
            <person name="Antonio M."/>
            <person name="Oren A."/>
            <person name="Chaudhuri R.R."/>
            <person name="La Ragione R."/>
            <person name="Hildebrand F."/>
            <person name="Pallen M.J."/>
        </authorList>
    </citation>
    <scope>NUCLEOTIDE SEQUENCE</scope>
    <source>
        <strain evidence="3">ChiW7-2402</strain>
    </source>
</reference>
<comment type="caution">
    <text evidence="3">The sequence shown here is derived from an EMBL/GenBank/DDBJ whole genome shotgun (WGS) entry which is preliminary data.</text>
</comment>
<keyword evidence="1 3" id="KW-0238">DNA-binding</keyword>
<proteinExistence type="predicted"/>
<accession>A0A9D2G5V5</accession>
<dbReference type="GO" id="GO:0003677">
    <property type="term" value="F:DNA binding"/>
    <property type="evidence" value="ECO:0007669"/>
    <property type="project" value="UniProtKB-UniRule"/>
</dbReference>
<evidence type="ECO:0000313" key="3">
    <source>
        <dbReference type="EMBL" id="HIZ72796.1"/>
    </source>
</evidence>
<dbReference type="PANTHER" id="PTHR34860:SF6">
    <property type="entry name" value="REPRESSOR-LIKE PROTEIN SSO7C3"/>
    <property type="match status" value="1"/>
</dbReference>
<dbReference type="InterPro" id="IPR007159">
    <property type="entry name" value="SpoVT-AbrB_dom"/>
</dbReference>
<dbReference type="Gene3D" id="2.10.260.10">
    <property type="match status" value="1"/>
</dbReference>
<organism evidence="3 4">
    <name type="scientific">Candidatus Gallimonas intestinavium</name>
    <dbReference type="NCBI Taxonomy" id="2838603"/>
    <lineage>
        <taxon>Bacteria</taxon>
        <taxon>Bacillati</taxon>
        <taxon>Bacillota</taxon>
        <taxon>Clostridia</taxon>
        <taxon>Candidatus Gallimonas</taxon>
    </lineage>
</organism>
<protein>
    <submittedName>
        <fullName evidence="3">AbrB/MazE/SpoVT family DNA-binding domain-containing protein</fullName>
    </submittedName>
</protein>
<dbReference type="PANTHER" id="PTHR34860">
    <property type="entry name" value="REPRESSOR-LIKE PROTEIN SSO7C3"/>
    <property type="match status" value="1"/>
</dbReference>
<dbReference type="SUPFAM" id="SSF89447">
    <property type="entry name" value="AbrB/MazE/MraZ-like"/>
    <property type="match status" value="1"/>
</dbReference>
<evidence type="ECO:0000256" key="1">
    <source>
        <dbReference type="PROSITE-ProRule" id="PRU01076"/>
    </source>
</evidence>
<dbReference type="SMART" id="SM00966">
    <property type="entry name" value="SpoVT_AbrB"/>
    <property type="match status" value="1"/>
</dbReference>
<dbReference type="InterPro" id="IPR037914">
    <property type="entry name" value="SpoVT-AbrB_sf"/>
</dbReference>
<dbReference type="InterPro" id="IPR052975">
    <property type="entry name" value="Repressor-like_regulatory"/>
</dbReference>
<dbReference type="Proteomes" id="UP000824102">
    <property type="component" value="Unassembled WGS sequence"/>
</dbReference>
<dbReference type="Pfam" id="PF04014">
    <property type="entry name" value="MazE_antitoxin"/>
    <property type="match status" value="1"/>
</dbReference>
<gene>
    <name evidence="3" type="ORF">H9964_04375</name>
</gene>
<reference evidence="3" key="2">
    <citation type="submission" date="2021-04" db="EMBL/GenBank/DDBJ databases">
        <authorList>
            <person name="Gilroy R."/>
        </authorList>
    </citation>
    <scope>NUCLEOTIDE SEQUENCE</scope>
    <source>
        <strain evidence="3">ChiW7-2402</strain>
    </source>
</reference>
<evidence type="ECO:0000313" key="4">
    <source>
        <dbReference type="Proteomes" id="UP000824102"/>
    </source>
</evidence>
<dbReference type="PROSITE" id="PS51740">
    <property type="entry name" value="SPOVT_ABRB"/>
    <property type="match status" value="1"/>
</dbReference>
<sequence length="73" mass="8067">MENFPEGKFLATVKIGPKGQIVIPKEVRDMFSLNPGDSLVLMADKGQGIALQPFSYVESFWKAVNPVKDGEQK</sequence>
<evidence type="ECO:0000259" key="2">
    <source>
        <dbReference type="PROSITE" id="PS51740"/>
    </source>
</evidence>